<gene>
    <name evidence="2" type="ordered locus">bpr_III066</name>
</gene>
<name>E0S2X3_BUTPB</name>
<dbReference type="eggNOG" id="COG4416">
    <property type="taxonomic scope" value="Bacteria"/>
</dbReference>
<dbReference type="KEGG" id="bpb:bpr_III066"/>
<protein>
    <recommendedName>
        <fullName evidence="4">Zn-finger containing protein</fullName>
    </recommendedName>
</protein>
<keyword evidence="1" id="KW-0812">Transmembrane</keyword>
<keyword evidence="3" id="KW-1185">Reference proteome</keyword>
<keyword evidence="1" id="KW-1133">Transmembrane helix</keyword>
<evidence type="ECO:0000313" key="2">
    <source>
        <dbReference type="EMBL" id="ADL35755.1"/>
    </source>
</evidence>
<keyword evidence="1" id="KW-0472">Membrane</keyword>
<dbReference type="RefSeq" id="WP_013282407.1">
    <property type="nucleotide sequence ID" value="NC_014388.1"/>
</dbReference>
<accession>E0S2X3</accession>
<proteinExistence type="predicted"/>
<sequence>MNNRLRQIGFLIQGWLSRALYGRNGFDNLARTCNAIALILLVINIFAQSVVVYFIWVVLFGYSLFRVYSKNITKRYAENQKFLQITESPRRYANLMRLQWRDREVSRYYICKKCHQQIRVPKGKGRIEIRCPKCGERFIKRT</sequence>
<organism evidence="2 3">
    <name type="scientific">Butyrivibrio proteoclasticus (strain ATCC 51982 / DSM 14932 / B316)</name>
    <name type="common">Clostridium proteoclasticum</name>
    <dbReference type="NCBI Taxonomy" id="515622"/>
    <lineage>
        <taxon>Bacteria</taxon>
        <taxon>Bacillati</taxon>
        <taxon>Bacillota</taxon>
        <taxon>Clostridia</taxon>
        <taxon>Lachnospirales</taxon>
        <taxon>Lachnospiraceae</taxon>
        <taxon>Butyrivibrio</taxon>
    </lineage>
</organism>
<dbReference type="HOGENOM" id="CLU_133627_0_0_9"/>
<evidence type="ECO:0000313" key="3">
    <source>
        <dbReference type="Proteomes" id="UP000001299"/>
    </source>
</evidence>
<feature type="transmembrane region" description="Helical" evidence="1">
    <location>
        <begin position="35"/>
        <end position="65"/>
    </location>
</feature>
<evidence type="ECO:0008006" key="4">
    <source>
        <dbReference type="Google" id="ProtNLM"/>
    </source>
</evidence>
<dbReference type="Proteomes" id="UP000001299">
    <property type="component" value="Chromosome 2"/>
</dbReference>
<evidence type="ECO:0000256" key="1">
    <source>
        <dbReference type="SAM" id="Phobius"/>
    </source>
</evidence>
<reference evidence="2 3" key="1">
    <citation type="journal article" date="2010" name="PLoS ONE">
        <title>The glycobiome of the rumen bacterium Butyrivibrio proteoclasticus B316(T) highlights adaptation to a polysaccharide-rich environment.</title>
        <authorList>
            <person name="Kelly W.J."/>
            <person name="Leahy S.C."/>
            <person name="Altermann E."/>
            <person name="Yeoman C.J."/>
            <person name="Dunne J.C."/>
            <person name="Kong Z."/>
            <person name="Pacheco D.M."/>
            <person name="Li D."/>
            <person name="Noel S.J."/>
            <person name="Moon C.D."/>
            <person name="Cookson A.L."/>
            <person name="Attwood G.T."/>
        </authorList>
    </citation>
    <scope>NUCLEOTIDE SEQUENCE [LARGE SCALE GENOMIC DNA]</scope>
    <source>
        <strain evidence="3">ATCC 51982 / DSM 14932 / B316</strain>
    </source>
</reference>
<dbReference type="AlphaFoldDB" id="E0S2X3"/>
<dbReference type="EMBL" id="CP001811">
    <property type="protein sequence ID" value="ADL35755.1"/>
    <property type="molecule type" value="Genomic_DNA"/>
</dbReference>
<dbReference type="STRING" id="515622.bpr_III066"/>